<dbReference type="PANTHER" id="PTHR43252">
    <property type="entry name" value="TRANSCRIPTIONAL REGULATOR YQJI"/>
    <property type="match status" value="1"/>
</dbReference>
<dbReference type="PANTHER" id="PTHR43252:SF6">
    <property type="entry name" value="NEGATIVE TRANSCRIPTION REGULATOR PADR"/>
    <property type="match status" value="1"/>
</dbReference>
<proteinExistence type="predicted"/>
<dbReference type="EMBL" id="CADCUS010000543">
    <property type="protein sequence ID" value="CAA9440678.1"/>
    <property type="molecule type" value="Genomic_DNA"/>
</dbReference>
<feature type="domain" description="Transcription regulator PadR N-terminal" evidence="1">
    <location>
        <begin position="10"/>
        <end position="86"/>
    </location>
</feature>
<dbReference type="InterPro" id="IPR036388">
    <property type="entry name" value="WH-like_DNA-bd_sf"/>
</dbReference>
<dbReference type="InterPro" id="IPR036390">
    <property type="entry name" value="WH_DNA-bd_sf"/>
</dbReference>
<dbReference type="InterPro" id="IPR005149">
    <property type="entry name" value="Tscrpt_reg_PadR_N"/>
</dbReference>
<dbReference type="Gene3D" id="1.10.10.10">
    <property type="entry name" value="Winged helix-like DNA-binding domain superfamily/Winged helix DNA-binding domain"/>
    <property type="match status" value="1"/>
</dbReference>
<accession>A0A6J4QHB8</accession>
<reference evidence="2" key="1">
    <citation type="submission" date="2020-02" db="EMBL/GenBank/DDBJ databases">
        <authorList>
            <person name="Meier V. D."/>
        </authorList>
    </citation>
    <scope>NUCLEOTIDE SEQUENCE</scope>
    <source>
        <strain evidence="2">AVDCRST_MAG66</strain>
    </source>
</reference>
<protein>
    <submittedName>
        <fullName evidence="2">Transcriptional regulator, PadR family</fullName>
    </submittedName>
</protein>
<dbReference type="SUPFAM" id="SSF46785">
    <property type="entry name" value="Winged helix' DNA-binding domain"/>
    <property type="match status" value="1"/>
</dbReference>
<gene>
    <name evidence="2" type="ORF">AVDCRST_MAG66-3990</name>
</gene>
<dbReference type="Pfam" id="PF03551">
    <property type="entry name" value="PadR"/>
    <property type="match status" value="1"/>
</dbReference>
<evidence type="ECO:0000313" key="2">
    <source>
        <dbReference type="EMBL" id="CAA9440678.1"/>
    </source>
</evidence>
<organism evidence="2">
    <name type="scientific">uncultured Pseudonocardia sp</name>
    <dbReference type="NCBI Taxonomy" id="211455"/>
    <lineage>
        <taxon>Bacteria</taxon>
        <taxon>Bacillati</taxon>
        <taxon>Actinomycetota</taxon>
        <taxon>Actinomycetes</taxon>
        <taxon>Pseudonocardiales</taxon>
        <taxon>Pseudonocardiaceae</taxon>
        <taxon>Pseudonocardia</taxon>
        <taxon>environmental samples</taxon>
    </lineage>
</organism>
<sequence length="198" mass="21613">MATTSTKLLVLGAVREAGPIHGYDLRRELLSWGAGVWGNVAPGSIYNALKTLVREGLLEIIGTDRQGARPERTRYGLTPEGDAEFHRLLREHLRESSLPNHPLLVGLAFVPMIPRDELAAAMRERVRELERRMARSGAELDRILDGGPGLGGVPPHVAESYRLNLALLAGEVGWTRDVADRLEKGELDDLWGAGGTLA</sequence>
<dbReference type="AlphaFoldDB" id="A0A6J4QHB8"/>
<name>A0A6J4QHB8_9PSEU</name>
<evidence type="ECO:0000259" key="1">
    <source>
        <dbReference type="Pfam" id="PF03551"/>
    </source>
</evidence>